<dbReference type="EMBL" id="LR214986">
    <property type="protein sequence ID" value="VEU65033.1"/>
    <property type="molecule type" value="Genomic_DNA"/>
</dbReference>
<proteinExistence type="predicted"/>
<dbReference type="RefSeq" id="WP_181441364.1">
    <property type="nucleotide sequence ID" value="NZ_LR214986.1"/>
</dbReference>
<name>A0A449AJ62_9BACT</name>
<dbReference type="Proteomes" id="UP000289506">
    <property type="component" value="Plasmid 13"/>
</dbReference>
<protein>
    <submittedName>
        <fullName evidence="1">Uncharacterized protein</fullName>
    </submittedName>
</protein>
<sequence>MKKRSKLILFNSFLLGGIVAPIMIVSATNKPNNISQNIEYYNLSQQKTEWTPVYDPKTHKIIIPKAKGDDKVRLEADYEQIVDEQGNVYEPLNDKEVEVMLVYEKKVS</sequence>
<evidence type="ECO:0000313" key="2">
    <source>
        <dbReference type="Proteomes" id="UP000289506"/>
    </source>
</evidence>
<geneLocation type="plasmid" evidence="1 2">
    <name>13</name>
</geneLocation>
<gene>
    <name evidence="1" type="ORF">NCTC10142_00814</name>
</gene>
<reference evidence="1 2" key="1">
    <citation type="submission" date="2019-01" db="EMBL/GenBank/DDBJ databases">
        <authorList>
            <consortium name="Pathogen Informatics"/>
        </authorList>
    </citation>
    <scope>NUCLEOTIDE SEQUENCE [LARGE SCALE GENOMIC DNA]</scope>
    <source>
        <strain evidence="1 2">NCTC10142</strain>
        <plasmid evidence="2">13</plasmid>
    </source>
</reference>
<dbReference type="AlphaFoldDB" id="A0A449AJ62"/>
<evidence type="ECO:0000313" key="1">
    <source>
        <dbReference type="EMBL" id="VEU65033.1"/>
    </source>
</evidence>
<accession>A0A449AJ62</accession>
<organism evidence="1 2">
    <name type="scientific">Mycoplasmopsis cynos</name>
    <dbReference type="NCBI Taxonomy" id="171284"/>
    <lineage>
        <taxon>Bacteria</taxon>
        <taxon>Bacillati</taxon>
        <taxon>Mycoplasmatota</taxon>
        <taxon>Mycoplasmoidales</taxon>
        <taxon>Metamycoplasmataceae</taxon>
        <taxon>Mycoplasmopsis</taxon>
    </lineage>
</organism>
<keyword evidence="1" id="KW-0614">Plasmid</keyword>